<evidence type="ECO:0000313" key="7">
    <source>
        <dbReference type="EMBL" id="RBO98666.1"/>
    </source>
</evidence>
<dbReference type="SUPFAM" id="SSF161098">
    <property type="entry name" value="MetI-like"/>
    <property type="match status" value="2"/>
</dbReference>
<feature type="domain" description="ABC transmembrane type-1" evidence="6">
    <location>
        <begin position="355"/>
        <end position="548"/>
    </location>
</feature>
<feature type="transmembrane region" description="Helical" evidence="5">
    <location>
        <begin position="480"/>
        <end position="506"/>
    </location>
</feature>
<feature type="transmembrane region" description="Helical" evidence="5">
    <location>
        <begin position="211"/>
        <end position="229"/>
    </location>
</feature>
<feature type="transmembrane region" description="Helical" evidence="5">
    <location>
        <begin position="392"/>
        <end position="414"/>
    </location>
</feature>
<evidence type="ECO:0000259" key="6">
    <source>
        <dbReference type="PROSITE" id="PS50928"/>
    </source>
</evidence>
<dbReference type="OrthoDB" id="7056428at2"/>
<comment type="caution">
    <text evidence="7">The sequence shown here is derived from an EMBL/GenBank/DDBJ whole genome shotgun (WGS) entry which is preliminary data.</text>
</comment>
<comment type="similarity">
    <text evidence="5">Belongs to the binding-protein-dependent transport system permease family.</text>
</comment>
<evidence type="ECO:0000256" key="3">
    <source>
        <dbReference type="ARBA" id="ARBA00022989"/>
    </source>
</evidence>
<keyword evidence="5" id="KW-0813">Transport</keyword>
<dbReference type="RefSeq" id="WP_113942608.1">
    <property type="nucleotide sequence ID" value="NZ_JBHEEG010000003.1"/>
</dbReference>
<comment type="subcellular location">
    <subcellularLocation>
        <location evidence="1 5">Cell membrane</location>
        <topology evidence="1 5">Multi-pass membrane protein</topology>
    </subcellularLocation>
</comment>
<sequence>MSSAGVSVSATTGAGLKRGLFSDNFMSWAVTIGVTALILIFLVMPLWAILVLGFSTPAGFGLGNFISTFTAARFWTLVLNSLGMALTCTILVTSMAYAYAYTLQRAHVPFKSLLRMAALIPLFAPSLVQAQGLVLLLGRNGILNRWMGMDIDIYGFWGVVIANALYAFPYAFLILSAALAVSDARLHESAEVLGAGPWRIFRTQTLPATRYGLAAACFVVFNLVLTDFGNPMVIGGDFNVLATEVYNQVIGQAQFGLGAVIGIVLLLPAIFAKIVEKRLTKQQQALLTSQARPMVVRPSRKRDLFLGIYAYVILALILSVILVVVLASFVKLWPYNMTFTLQHYQFDVQNGTAPLWNSVKISLATAVLGVAIAGMTAIAVQKFKNPLTGPLAFLAILPSAVPGMVLGLGYVLAFNNPSNPLHFLYGSFALIIILSVYYNHAHAFLISSTSLKQISGSFDEASTMLGGSVVTTLRKVTLPLLWPTLLGVGVLFFMRTMVSLSAVIFLTTPSTQVASISVLQLSDRGAVNQAAAFSVCIMLIVIAALLIVRGILWAFGAKHVTLIR</sequence>
<gene>
    <name evidence="7" type="ORF">DFR47_101266</name>
</gene>
<feature type="domain" description="ABC transmembrane type-1" evidence="6">
    <location>
        <begin position="78"/>
        <end position="276"/>
    </location>
</feature>
<dbReference type="PROSITE" id="PS50928">
    <property type="entry name" value="ABC_TM1"/>
    <property type="match status" value="2"/>
</dbReference>
<feature type="transmembrane region" description="Helical" evidence="5">
    <location>
        <begin position="420"/>
        <end position="438"/>
    </location>
</feature>
<dbReference type="InterPro" id="IPR035906">
    <property type="entry name" value="MetI-like_sf"/>
</dbReference>
<evidence type="ECO:0000313" key="8">
    <source>
        <dbReference type="Proteomes" id="UP000252893"/>
    </source>
</evidence>
<protein>
    <submittedName>
        <fullName evidence="7">Iron(III) transport system permease protein</fullName>
    </submittedName>
</protein>
<feature type="transmembrane region" description="Helical" evidence="5">
    <location>
        <begin position="74"/>
        <end position="101"/>
    </location>
</feature>
<dbReference type="PANTHER" id="PTHR43496">
    <property type="entry name" value="PROTEIN LPLB"/>
    <property type="match status" value="1"/>
</dbReference>
<dbReference type="InterPro" id="IPR000515">
    <property type="entry name" value="MetI-like"/>
</dbReference>
<dbReference type="GO" id="GO:0055085">
    <property type="term" value="P:transmembrane transport"/>
    <property type="evidence" value="ECO:0007669"/>
    <property type="project" value="InterPro"/>
</dbReference>
<organism evidence="7 8">
    <name type="scientific">Pseudochrobactrum asaccharolyticum</name>
    <dbReference type="NCBI Taxonomy" id="354351"/>
    <lineage>
        <taxon>Bacteria</taxon>
        <taxon>Pseudomonadati</taxon>
        <taxon>Pseudomonadota</taxon>
        <taxon>Alphaproteobacteria</taxon>
        <taxon>Hyphomicrobiales</taxon>
        <taxon>Brucellaceae</taxon>
        <taxon>Pseudochrobactrum</taxon>
    </lineage>
</organism>
<dbReference type="Gene3D" id="1.10.3720.10">
    <property type="entry name" value="MetI-like"/>
    <property type="match status" value="2"/>
</dbReference>
<evidence type="ECO:0000256" key="2">
    <source>
        <dbReference type="ARBA" id="ARBA00022692"/>
    </source>
</evidence>
<feature type="transmembrane region" description="Helical" evidence="5">
    <location>
        <begin position="249"/>
        <end position="272"/>
    </location>
</feature>
<dbReference type="CDD" id="cd06261">
    <property type="entry name" value="TM_PBP2"/>
    <property type="match status" value="2"/>
</dbReference>
<feature type="transmembrane region" description="Helical" evidence="5">
    <location>
        <begin position="113"/>
        <end position="136"/>
    </location>
</feature>
<feature type="transmembrane region" description="Helical" evidence="5">
    <location>
        <begin position="25"/>
        <end position="54"/>
    </location>
</feature>
<feature type="transmembrane region" description="Helical" evidence="5">
    <location>
        <begin position="156"/>
        <end position="181"/>
    </location>
</feature>
<evidence type="ECO:0000256" key="4">
    <source>
        <dbReference type="ARBA" id="ARBA00023136"/>
    </source>
</evidence>
<keyword evidence="2 5" id="KW-0812">Transmembrane</keyword>
<dbReference type="GO" id="GO:0005886">
    <property type="term" value="C:plasma membrane"/>
    <property type="evidence" value="ECO:0007669"/>
    <property type="project" value="UniProtKB-SubCell"/>
</dbReference>
<feature type="transmembrane region" description="Helical" evidence="5">
    <location>
        <begin position="361"/>
        <end position="380"/>
    </location>
</feature>
<feature type="transmembrane region" description="Helical" evidence="5">
    <location>
        <begin position="304"/>
        <end position="330"/>
    </location>
</feature>
<keyword evidence="4 5" id="KW-0472">Membrane</keyword>
<feature type="transmembrane region" description="Helical" evidence="5">
    <location>
        <begin position="526"/>
        <end position="548"/>
    </location>
</feature>
<proteinExistence type="inferred from homology"/>
<reference evidence="7 8" key="1">
    <citation type="submission" date="2018-06" db="EMBL/GenBank/DDBJ databases">
        <title>Genomic Encyclopedia of Type Strains, Phase IV (KMG-IV): sequencing the most valuable type-strain genomes for metagenomic binning, comparative biology and taxonomic classification.</title>
        <authorList>
            <person name="Goeker M."/>
        </authorList>
    </citation>
    <scope>NUCLEOTIDE SEQUENCE [LARGE SCALE GENOMIC DNA]</scope>
    <source>
        <strain evidence="7 8">DSM 25619</strain>
    </source>
</reference>
<dbReference type="EMBL" id="QNRH01000001">
    <property type="protein sequence ID" value="RBO98666.1"/>
    <property type="molecule type" value="Genomic_DNA"/>
</dbReference>
<dbReference type="PANTHER" id="PTHR43496:SF1">
    <property type="entry name" value="POLYGALACTURONAN_RHAMNOGALACTURONAN TRANSPORT SYSTEM PERMEASE PROTEIN YTEP"/>
    <property type="match status" value="1"/>
</dbReference>
<keyword evidence="8" id="KW-1185">Reference proteome</keyword>
<dbReference type="Proteomes" id="UP000252893">
    <property type="component" value="Unassembled WGS sequence"/>
</dbReference>
<evidence type="ECO:0000256" key="1">
    <source>
        <dbReference type="ARBA" id="ARBA00004651"/>
    </source>
</evidence>
<name>A0A366E8G8_9HYPH</name>
<keyword evidence="3 5" id="KW-1133">Transmembrane helix</keyword>
<evidence type="ECO:0000256" key="5">
    <source>
        <dbReference type="RuleBase" id="RU363032"/>
    </source>
</evidence>
<dbReference type="Pfam" id="PF00528">
    <property type="entry name" value="BPD_transp_1"/>
    <property type="match status" value="2"/>
</dbReference>
<dbReference type="AlphaFoldDB" id="A0A366E8G8"/>
<accession>A0A366E8G8</accession>